<name>A0A9P5DRA9_9HYPO</name>
<organism evidence="1 2">
    <name type="scientific">Fusarium beomiforme</name>
    <dbReference type="NCBI Taxonomy" id="44412"/>
    <lineage>
        <taxon>Eukaryota</taxon>
        <taxon>Fungi</taxon>
        <taxon>Dikarya</taxon>
        <taxon>Ascomycota</taxon>
        <taxon>Pezizomycotina</taxon>
        <taxon>Sordariomycetes</taxon>
        <taxon>Hypocreomycetidae</taxon>
        <taxon>Hypocreales</taxon>
        <taxon>Nectriaceae</taxon>
        <taxon>Fusarium</taxon>
        <taxon>Fusarium burgessii species complex</taxon>
    </lineage>
</organism>
<protein>
    <submittedName>
        <fullName evidence="1">Uncharacterized protein</fullName>
    </submittedName>
</protein>
<evidence type="ECO:0000313" key="1">
    <source>
        <dbReference type="EMBL" id="KAF4331528.1"/>
    </source>
</evidence>
<accession>A0A9P5DRA9</accession>
<comment type="caution">
    <text evidence="1">The sequence shown here is derived from an EMBL/GenBank/DDBJ whole genome shotgun (WGS) entry which is preliminary data.</text>
</comment>
<dbReference type="AlphaFoldDB" id="A0A9P5DRA9"/>
<evidence type="ECO:0000313" key="2">
    <source>
        <dbReference type="Proteomes" id="UP000730481"/>
    </source>
</evidence>
<keyword evidence="2" id="KW-1185">Reference proteome</keyword>
<sequence length="162" mass="19003">MPKGSSEDKGVSSLTSNLANMRLESSRLGETIAQAYEKHVKVERANHFFESSIGNKIDQSMLLRTEISTLLQSTFAGETTAILERWEDQFLENMRENEELRQRELAMREQYTEFYQRLRRFQRQRSPRLTREDGFYTRAMDSYAQNLFDPEGLPLALFTHLP</sequence>
<dbReference type="Proteomes" id="UP000730481">
    <property type="component" value="Unassembled WGS sequence"/>
</dbReference>
<reference evidence="1" key="2">
    <citation type="submission" date="2020-02" db="EMBL/GenBank/DDBJ databases">
        <title>Identification and distribution of gene clusters putatively required for synthesis of sphingolipid metabolism inhibitors in phylogenetically diverse species of the filamentous fungus Fusarium.</title>
        <authorList>
            <person name="Kim H.-S."/>
            <person name="Busman M."/>
            <person name="Brown D.W."/>
            <person name="Divon H."/>
            <person name="Uhlig S."/>
            <person name="Proctor R.H."/>
        </authorList>
    </citation>
    <scope>NUCLEOTIDE SEQUENCE</scope>
    <source>
        <strain evidence="1">NRRL 25174</strain>
    </source>
</reference>
<dbReference type="EMBL" id="PVQB02001740">
    <property type="protein sequence ID" value="KAF4331528.1"/>
    <property type="molecule type" value="Genomic_DNA"/>
</dbReference>
<reference evidence="1" key="1">
    <citation type="journal article" date="2017" name="Mycologia">
        <title>Fusarium algeriense, sp. nov., a novel toxigenic crown rot pathogen of durum wheat from Algeria is nested in the Fusarium burgessii species complex.</title>
        <authorList>
            <person name="Laraba I."/>
            <person name="Keddad A."/>
            <person name="Boureghda H."/>
            <person name="Abdallah N."/>
            <person name="Vaughan M.M."/>
            <person name="Proctor R.H."/>
            <person name="Busman M."/>
            <person name="O'Donnell K."/>
        </authorList>
    </citation>
    <scope>NUCLEOTIDE SEQUENCE</scope>
    <source>
        <strain evidence="1">NRRL 25174</strain>
    </source>
</reference>
<feature type="non-terminal residue" evidence="1">
    <location>
        <position position="1"/>
    </location>
</feature>
<gene>
    <name evidence="1" type="ORF">FBEOM_14730</name>
</gene>
<proteinExistence type="predicted"/>
<dbReference type="OrthoDB" id="5016722at2759"/>